<feature type="signal peptide" evidence="1">
    <location>
        <begin position="1"/>
        <end position="30"/>
    </location>
</feature>
<dbReference type="GO" id="GO:0008233">
    <property type="term" value="F:peptidase activity"/>
    <property type="evidence" value="ECO:0007669"/>
    <property type="project" value="UniProtKB-KW"/>
</dbReference>
<keyword evidence="2" id="KW-0645">Protease</keyword>
<dbReference type="EMBL" id="PKLZ01000012">
    <property type="protein sequence ID" value="PLW81545.1"/>
    <property type="molecule type" value="Genomic_DNA"/>
</dbReference>
<dbReference type="Pfam" id="PF13365">
    <property type="entry name" value="Trypsin_2"/>
    <property type="match status" value="1"/>
</dbReference>
<name>A0A2N5XZH2_9GAMM</name>
<reference evidence="3" key="1">
    <citation type="submission" date="2017-11" db="EMBL/GenBank/DDBJ databases">
        <title>The draft genome sequence of Chromatocurvus sp. F02.</title>
        <authorList>
            <person name="Du Z.-J."/>
            <person name="Chang Y.-Q."/>
        </authorList>
    </citation>
    <scope>NUCLEOTIDE SEQUENCE [LARGE SCALE GENOMIC DNA]</scope>
    <source>
        <strain evidence="3">F02</strain>
    </source>
</reference>
<evidence type="ECO:0000256" key="1">
    <source>
        <dbReference type="SAM" id="SignalP"/>
    </source>
</evidence>
<gene>
    <name evidence="2" type="ORF">CWI75_15035</name>
</gene>
<keyword evidence="1" id="KW-0732">Signal</keyword>
<feature type="chain" id="PRO_5014691642" evidence="1">
    <location>
        <begin position="31"/>
        <end position="267"/>
    </location>
</feature>
<accession>A0A2N5XZH2</accession>
<dbReference type="AlphaFoldDB" id="A0A2N5XZH2"/>
<evidence type="ECO:0000313" key="3">
    <source>
        <dbReference type="Proteomes" id="UP000234845"/>
    </source>
</evidence>
<protein>
    <submittedName>
        <fullName evidence="2">Serine protease</fullName>
    </submittedName>
</protein>
<dbReference type="GO" id="GO:0006508">
    <property type="term" value="P:proteolysis"/>
    <property type="evidence" value="ECO:0007669"/>
    <property type="project" value="UniProtKB-KW"/>
</dbReference>
<comment type="caution">
    <text evidence="2">The sequence shown here is derived from an EMBL/GenBank/DDBJ whole genome shotgun (WGS) entry which is preliminary data.</text>
</comment>
<dbReference type="InterPro" id="IPR009003">
    <property type="entry name" value="Peptidase_S1_PA"/>
</dbReference>
<dbReference type="Proteomes" id="UP000234845">
    <property type="component" value="Unassembled WGS sequence"/>
</dbReference>
<organism evidence="2 3">
    <name type="scientific">Kineobactrum sediminis</name>
    <dbReference type="NCBI Taxonomy" id="1905677"/>
    <lineage>
        <taxon>Bacteria</taxon>
        <taxon>Pseudomonadati</taxon>
        <taxon>Pseudomonadota</taxon>
        <taxon>Gammaproteobacteria</taxon>
        <taxon>Cellvibrionales</taxon>
        <taxon>Halieaceae</taxon>
        <taxon>Kineobactrum</taxon>
    </lineage>
</organism>
<dbReference type="InterPro" id="IPR043504">
    <property type="entry name" value="Peptidase_S1_PA_chymotrypsin"/>
</dbReference>
<proteinExistence type="predicted"/>
<dbReference type="SUPFAM" id="SSF50494">
    <property type="entry name" value="Trypsin-like serine proteases"/>
    <property type="match status" value="1"/>
</dbReference>
<dbReference type="OrthoDB" id="8581982at2"/>
<dbReference type="PANTHER" id="PTHR43019:SF23">
    <property type="entry name" value="PROTEASE DO-LIKE 5, CHLOROPLASTIC"/>
    <property type="match status" value="1"/>
</dbReference>
<keyword evidence="2" id="KW-0378">Hydrolase</keyword>
<evidence type="ECO:0000313" key="2">
    <source>
        <dbReference type="EMBL" id="PLW81545.1"/>
    </source>
</evidence>
<dbReference type="PANTHER" id="PTHR43019">
    <property type="entry name" value="SERINE ENDOPROTEASE DEGS"/>
    <property type="match status" value="1"/>
</dbReference>
<sequence>MENGIMSQLMKVRHLLFSALLLLVSPPLLAASLADIIERVSPSVVGVGTSYPPRQPIGAERPNQLLGTGFAVGDGQYIVTNYHVLPELLDLENKQVLAVFSGRGDDAVVRPATLVAQDVLHDLALLRISSGPLPTLELSDATNVREGDPVAFTGFPIGAVLGLYPVTHRGMVSSITPVARTADAARDLSAAQMLRMRNPFNVLQLDAIAYPGNSGSPVYHPDTGRVLGVVNSVFVKESREAVLERPSGITYVIPVVWVRELLARASP</sequence>
<keyword evidence="3" id="KW-1185">Reference proteome</keyword>
<dbReference type="Gene3D" id="2.40.10.10">
    <property type="entry name" value="Trypsin-like serine proteases"/>
    <property type="match status" value="2"/>
</dbReference>